<evidence type="ECO:0000256" key="11">
    <source>
        <dbReference type="SAM" id="MobiDB-lite"/>
    </source>
</evidence>
<keyword evidence="6" id="KW-0540">Nuclease</keyword>
<evidence type="ECO:0000256" key="8">
    <source>
        <dbReference type="ARBA" id="ARBA00022759"/>
    </source>
</evidence>
<dbReference type="EC" id="3.1.26.11" evidence="4"/>
<keyword evidence="15" id="KW-1185">Reference proteome</keyword>
<comment type="catalytic activity">
    <reaction evidence="1">
        <text>Endonucleolytic cleavage of RNA, removing extra 3' nucleotides from tRNA precursor, generating 3' termini of tRNAs. A 3'-hydroxy group is left at the tRNA terminus and a 5'-phosphoryl group is left at the trailer molecule.</text>
        <dbReference type="EC" id="3.1.26.11"/>
    </reaction>
</comment>
<evidence type="ECO:0000256" key="3">
    <source>
        <dbReference type="ARBA" id="ARBA00007823"/>
    </source>
</evidence>
<dbReference type="RefSeq" id="XP_035317930.1">
    <property type="nucleotide sequence ID" value="XM_035466771.1"/>
</dbReference>
<evidence type="ECO:0000259" key="13">
    <source>
        <dbReference type="Pfam" id="PF13691"/>
    </source>
</evidence>
<dbReference type="InterPro" id="IPR036866">
    <property type="entry name" value="RibonucZ/Hydroxyglut_hydro"/>
</dbReference>
<dbReference type="InterPro" id="IPR027794">
    <property type="entry name" value="tRNase_Z_dom"/>
</dbReference>
<keyword evidence="10" id="KW-0862">Zinc</keyword>
<dbReference type="InterPro" id="IPR001279">
    <property type="entry name" value="Metallo-B-lactamas"/>
</dbReference>
<dbReference type="PANTHER" id="PTHR12553:SF49">
    <property type="entry name" value="ZINC PHOSPHODIESTERASE ELAC PROTEIN 2"/>
    <property type="match status" value="1"/>
</dbReference>
<evidence type="ECO:0000256" key="1">
    <source>
        <dbReference type="ARBA" id="ARBA00000402"/>
    </source>
</evidence>
<reference evidence="14" key="1">
    <citation type="submission" date="2020-03" db="EMBL/GenBank/DDBJ databases">
        <title>Site-based positive gene gene selection in Geosmithia morbida across the United States reveals a broad range of putative effectors and factors for local host and environmental adapation.</title>
        <authorList>
            <person name="Onufrak A."/>
            <person name="Murdoch R.W."/>
            <person name="Gazis R."/>
            <person name="Huff M."/>
            <person name="Staton M."/>
            <person name="Klingeman W."/>
            <person name="Hadziabdic D."/>
        </authorList>
    </citation>
    <scope>NUCLEOTIDE SEQUENCE</scope>
    <source>
        <strain evidence="14">1262</strain>
    </source>
</reference>
<evidence type="ECO:0000256" key="7">
    <source>
        <dbReference type="ARBA" id="ARBA00022723"/>
    </source>
</evidence>
<gene>
    <name evidence="14" type="ORF">GMORB2_4797</name>
</gene>
<feature type="domain" description="tRNase Z endonuclease" evidence="13">
    <location>
        <begin position="7"/>
        <end position="68"/>
    </location>
</feature>
<evidence type="ECO:0000256" key="9">
    <source>
        <dbReference type="ARBA" id="ARBA00022801"/>
    </source>
</evidence>
<evidence type="ECO:0000256" key="10">
    <source>
        <dbReference type="ARBA" id="ARBA00022833"/>
    </source>
</evidence>
<dbReference type="InterPro" id="IPR047151">
    <property type="entry name" value="RNZ2-like"/>
</dbReference>
<dbReference type="GO" id="GO:0046872">
    <property type="term" value="F:metal ion binding"/>
    <property type="evidence" value="ECO:0007669"/>
    <property type="project" value="UniProtKB-KW"/>
</dbReference>
<feature type="domain" description="Metallo-beta-lactamase" evidence="12">
    <location>
        <begin position="570"/>
        <end position="784"/>
    </location>
</feature>
<feature type="region of interest" description="Disordered" evidence="11">
    <location>
        <begin position="255"/>
        <end position="284"/>
    </location>
</feature>
<dbReference type="EMBL" id="JAANYQ010000027">
    <property type="protein sequence ID" value="KAF4119278.1"/>
    <property type="molecule type" value="Genomic_DNA"/>
</dbReference>
<evidence type="ECO:0000259" key="12">
    <source>
        <dbReference type="Pfam" id="PF12706"/>
    </source>
</evidence>
<dbReference type="Gene3D" id="3.60.15.10">
    <property type="entry name" value="Ribonuclease Z/Hydroxyacylglutathione hydrolase-like"/>
    <property type="match status" value="2"/>
</dbReference>
<comment type="cofactor">
    <cofactor evidence="2">
        <name>Zn(2+)</name>
        <dbReference type="ChEBI" id="CHEBI:29105"/>
    </cofactor>
</comment>
<dbReference type="GeneID" id="55971025"/>
<dbReference type="Pfam" id="PF12706">
    <property type="entry name" value="Lactamase_B_2"/>
    <property type="match status" value="1"/>
</dbReference>
<name>A0A9P4YPC8_9HYPO</name>
<evidence type="ECO:0000256" key="4">
    <source>
        <dbReference type="ARBA" id="ARBA00012477"/>
    </source>
</evidence>
<evidence type="ECO:0000256" key="6">
    <source>
        <dbReference type="ARBA" id="ARBA00022722"/>
    </source>
</evidence>
<dbReference type="OrthoDB" id="527344at2759"/>
<evidence type="ECO:0000313" key="15">
    <source>
        <dbReference type="Proteomes" id="UP000749293"/>
    </source>
</evidence>
<keyword evidence="7" id="KW-0479">Metal-binding</keyword>
<dbReference type="Proteomes" id="UP000749293">
    <property type="component" value="Unassembled WGS sequence"/>
</dbReference>
<dbReference type="AlphaFoldDB" id="A0A9P4YPC8"/>
<keyword evidence="8" id="KW-0255">Endonuclease</keyword>
<keyword evidence="9" id="KW-0378">Hydrolase</keyword>
<keyword evidence="5" id="KW-0819">tRNA processing</keyword>
<dbReference type="GO" id="GO:0042781">
    <property type="term" value="F:3'-tRNA processing endoribonuclease activity"/>
    <property type="evidence" value="ECO:0007669"/>
    <property type="project" value="UniProtKB-EC"/>
</dbReference>
<sequence length="841" mass="91520">MTTVAQLATVPSADTPQTCIHVRHDKGHYIFGRIAEGTQRAFNSRKLGFAAVTQIFLSGPVGWDQMGGMPGFLLTIAGSVGASRETLAATNAERKEKGLKLLPVTPHGGVHIHAGHNIGHVLASSRSYIFRQPIRAHVSEHRSDPRAVDPSNLEPDWKDDMVRVWKVPTTRERSSSPPKRRRSSDDAEQCAEHPADGGAPSDPDVAKIIVERALWNGDLQSYPFEARKVGALKPDDSAFIIENGSIRRYTVGGAQDGEDPEATAWVLPPDGSPKPPPGVETRSLGRVSLPKTSYTQTAMSYIVKTHDRRGKFDRAAADALGVQRNDFKKLIDGAEVQGKDGVTVTPDMVLGRSVPGRGLIVADIAGPDYLESFMQRPEWSSEELMSDIAVMYWLLGPGLAGNERIRKFMAEHAGVKHVVCAPETTPNMVSNPGPAELQMKLRRVDPDRFPIPKYDNAVSAPAPGPDSNIEFGRAGKKVQLMPRLLHQDDAVAPFPDLVAPYNSVSDEALSLAREAKARAADPAFLARVEREEADMPNRDAEIVCLGTGSSVPSKYRNVSATLIRVPGVGNYLLDCGEGTMGQIRRLYGDEGTAEVLRNLRCVAISHLHADHHLGAVSVFRSWYEQSVRDGGGSGGASRLAVACIPRYRSTLEELSQVEDFGFHRLHFPDSERLPGSSVDEAVLGPADQLSFGLRRARLIPVRHCAQSKAVELELVSGLRIAYSGDCRPSADFAAACRGAHLLVHECTFDDDMADHARFKQHSTMSEALGVARDMGARRTLLTHFSQRYVKADSLSMAIGGESEGSVLLGFDYMTVRLGDFQKAACYLPALEKVMEKMTAPE</sequence>
<dbReference type="CDD" id="cd07718">
    <property type="entry name" value="RNaseZ_ELAC1_ELAC2-C-term-like_MBL-fold"/>
    <property type="match status" value="1"/>
</dbReference>
<organism evidence="14 15">
    <name type="scientific">Geosmithia morbida</name>
    <dbReference type="NCBI Taxonomy" id="1094350"/>
    <lineage>
        <taxon>Eukaryota</taxon>
        <taxon>Fungi</taxon>
        <taxon>Dikarya</taxon>
        <taxon>Ascomycota</taxon>
        <taxon>Pezizomycotina</taxon>
        <taxon>Sordariomycetes</taxon>
        <taxon>Hypocreomycetidae</taxon>
        <taxon>Hypocreales</taxon>
        <taxon>Bionectriaceae</taxon>
        <taxon>Geosmithia</taxon>
    </lineage>
</organism>
<evidence type="ECO:0000313" key="14">
    <source>
        <dbReference type="EMBL" id="KAF4119278.1"/>
    </source>
</evidence>
<dbReference type="GO" id="GO:0005739">
    <property type="term" value="C:mitochondrion"/>
    <property type="evidence" value="ECO:0007669"/>
    <property type="project" value="TreeGrafter"/>
</dbReference>
<proteinExistence type="inferred from homology"/>
<feature type="region of interest" description="Disordered" evidence="11">
    <location>
        <begin position="168"/>
        <end position="204"/>
    </location>
</feature>
<dbReference type="GO" id="GO:1990180">
    <property type="term" value="P:mitochondrial tRNA 3'-end processing"/>
    <property type="evidence" value="ECO:0007669"/>
    <property type="project" value="TreeGrafter"/>
</dbReference>
<evidence type="ECO:0000256" key="5">
    <source>
        <dbReference type="ARBA" id="ARBA00022694"/>
    </source>
</evidence>
<protein>
    <recommendedName>
        <fullName evidence="4">ribonuclease Z</fullName>
        <ecNumber evidence="4">3.1.26.11</ecNumber>
    </recommendedName>
</protein>
<dbReference type="SUPFAM" id="SSF56281">
    <property type="entry name" value="Metallo-hydrolase/oxidoreductase"/>
    <property type="match status" value="2"/>
</dbReference>
<accession>A0A9P4YPC8</accession>
<dbReference type="Pfam" id="PF13691">
    <property type="entry name" value="Lactamase_B_4"/>
    <property type="match status" value="1"/>
</dbReference>
<evidence type="ECO:0000256" key="2">
    <source>
        <dbReference type="ARBA" id="ARBA00001947"/>
    </source>
</evidence>
<dbReference type="PANTHER" id="PTHR12553">
    <property type="entry name" value="ZINC PHOSPHODIESTERASE ELAC PROTEIN 2"/>
    <property type="match status" value="1"/>
</dbReference>
<comment type="similarity">
    <text evidence="3">Belongs to the RNase Z family.</text>
</comment>
<comment type="caution">
    <text evidence="14">The sequence shown here is derived from an EMBL/GenBank/DDBJ whole genome shotgun (WGS) entry which is preliminary data.</text>
</comment>